<accession>A0A7S2UDH4</accession>
<dbReference type="AlphaFoldDB" id="A0A7S2UDH4"/>
<evidence type="ECO:0000256" key="2">
    <source>
        <dbReference type="ARBA" id="ARBA00022692"/>
    </source>
</evidence>
<evidence type="ECO:0000313" key="6">
    <source>
        <dbReference type="EMBL" id="CAD9815084.1"/>
    </source>
</evidence>
<gene>
    <name evidence="6" type="ORF">ASEP1449_LOCUS6910</name>
</gene>
<keyword evidence="4 5" id="KW-0472">Membrane</keyword>
<keyword evidence="3 5" id="KW-1133">Transmembrane helix</keyword>
<dbReference type="InterPro" id="IPR007271">
    <property type="entry name" value="Nuc_sug_transpt"/>
</dbReference>
<dbReference type="EMBL" id="HBHQ01010284">
    <property type="protein sequence ID" value="CAD9815084.1"/>
    <property type="molecule type" value="Transcribed_RNA"/>
</dbReference>
<evidence type="ECO:0000256" key="3">
    <source>
        <dbReference type="ARBA" id="ARBA00022989"/>
    </source>
</evidence>
<reference evidence="6" key="1">
    <citation type="submission" date="2021-01" db="EMBL/GenBank/DDBJ databases">
        <authorList>
            <person name="Corre E."/>
            <person name="Pelletier E."/>
            <person name="Niang G."/>
            <person name="Scheremetjew M."/>
            <person name="Finn R."/>
            <person name="Kale V."/>
            <person name="Holt S."/>
            <person name="Cochrane G."/>
            <person name="Meng A."/>
            <person name="Brown T."/>
            <person name="Cohen L."/>
        </authorList>
    </citation>
    <scope>NUCLEOTIDE SEQUENCE</scope>
    <source>
        <strain evidence="6">CCMP2084</strain>
    </source>
</reference>
<proteinExistence type="predicted"/>
<evidence type="ECO:0000256" key="1">
    <source>
        <dbReference type="ARBA" id="ARBA00004141"/>
    </source>
</evidence>
<dbReference type="GO" id="GO:0015165">
    <property type="term" value="F:pyrimidine nucleotide-sugar transmembrane transporter activity"/>
    <property type="evidence" value="ECO:0007669"/>
    <property type="project" value="InterPro"/>
</dbReference>
<keyword evidence="2 5" id="KW-0812">Transmembrane</keyword>
<sequence length="120" mass="12567">MELSVASILVLVTSLLWSPDGTRILKQGLFDGWTLGTWIPICTNAAGGIVVGLVTKHAGSVRKGFALIFGIFLSGLVQAASAGSTVSPHQLAGGLLAATSLYLHTKYPYQPKPKSTTNNE</sequence>
<organism evidence="6">
    <name type="scientific">Attheya septentrionalis</name>
    <dbReference type="NCBI Taxonomy" id="420275"/>
    <lineage>
        <taxon>Eukaryota</taxon>
        <taxon>Sar</taxon>
        <taxon>Stramenopiles</taxon>
        <taxon>Ochrophyta</taxon>
        <taxon>Bacillariophyta</taxon>
        <taxon>Coscinodiscophyceae</taxon>
        <taxon>Chaetocerotophycidae</taxon>
        <taxon>Chaetocerotales</taxon>
        <taxon>Attheyaceae</taxon>
        <taxon>Attheya</taxon>
    </lineage>
</organism>
<name>A0A7S2UDH4_9STRA</name>
<evidence type="ECO:0000256" key="5">
    <source>
        <dbReference type="SAM" id="Phobius"/>
    </source>
</evidence>
<feature type="transmembrane region" description="Helical" evidence="5">
    <location>
        <begin position="37"/>
        <end position="55"/>
    </location>
</feature>
<protein>
    <submittedName>
        <fullName evidence="6">Uncharacterized protein</fullName>
    </submittedName>
</protein>
<dbReference type="PANTHER" id="PTHR10231">
    <property type="entry name" value="NUCLEOTIDE-SUGAR TRANSMEMBRANE TRANSPORTER"/>
    <property type="match status" value="1"/>
</dbReference>
<dbReference type="Pfam" id="PF04142">
    <property type="entry name" value="Nuc_sug_transp"/>
    <property type="match status" value="1"/>
</dbReference>
<dbReference type="GO" id="GO:0000139">
    <property type="term" value="C:Golgi membrane"/>
    <property type="evidence" value="ECO:0007669"/>
    <property type="project" value="InterPro"/>
</dbReference>
<feature type="transmembrane region" description="Helical" evidence="5">
    <location>
        <begin position="64"/>
        <end position="82"/>
    </location>
</feature>
<comment type="subcellular location">
    <subcellularLocation>
        <location evidence="1">Membrane</location>
        <topology evidence="1">Multi-pass membrane protein</topology>
    </subcellularLocation>
</comment>
<evidence type="ECO:0000256" key="4">
    <source>
        <dbReference type="ARBA" id="ARBA00023136"/>
    </source>
</evidence>